<proteinExistence type="predicted"/>
<dbReference type="EMBL" id="JBHUOZ010000001">
    <property type="protein sequence ID" value="MFD2919380.1"/>
    <property type="molecule type" value="Genomic_DNA"/>
</dbReference>
<gene>
    <name evidence="1" type="ORF">ACFS6H_06680</name>
</gene>
<evidence type="ECO:0000313" key="1">
    <source>
        <dbReference type="EMBL" id="MFD2919380.1"/>
    </source>
</evidence>
<name>A0ABW6A249_9BACT</name>
<keyword evidence="2" id="KW-1185">Reference proteome</keyword>
<dbReference type="Proteomes" id="UP001597511">
    <property type="component" value="Unassembled WGS sequence"/>
</dbReference>
<comment type="caution">
    <text evidence="1">The sequence shown here is derived from an EMBL/GenBank/DDBJ whole genome shotgun (WGS) entry which is preliminary data.</text>
</comment>
<organism evidence="1 2">
    <name type="scientific">Terrimonas rubra</name>
    <dbReference type="NCBI Taxonomy" id="1035890"/>
    <lineage>
        <taxon>Bacteria</taxon>
        <taxon>Pseudomonadati</taxon>
        <taxon>Bacteroidota</taxon>
        <taxon>Chitinophagia</taxon>
        <taxon>Chitinophagales</taxon>
        <taxon>Chitinophagaceae</taxon>
        <taxon>Terrimonas</taxon>
    </lineage>
</organism>
<sequence>MARSRHFLVSNFLSGVTAAHNLLADVIESKTSFIEQVCLSATLIDGLLRLSLVMKNQIETGSAIVDPMLLFQGKRQKKYISERDIYKKARNIKIISKEVEYKLNILYNKRNVIVHRYLISDIKTSEVIRTAQQYINIYLRIKKAHRIIHDKLVRDNIGMAKFFIKNPTDQHFYEQMMRKHL</sequence>
<dbReference type="RefSeq" id="WP_386096511.1">
    <property type="nucleotide sequence ID" value="NZ_JBHUOZ010000001.1"/>
</dbReference>
<evidence type="ECO:0008006" key="3">
    <source>
        <dbReference type="Google" id="ProtNLM"/>
    </source>
</evidence>
<reference evidence="2" key="1">
    <citation type="journal article" date="2019" name="Int. J. Syst. Evol. Microbiol.">
        <title>The Global Catalogue of Microorganisms (GCM) 10K type strain sequencing project: providing services to taxonomists for standard genome sequencing and annotation.</title>
        <authorList>
            <consortium name="The Broad Institute Genomics Platform"/>
            <consortium name="The Broad Institute Genome Sequencing Center for Infectious Disease"/>
            <person name="Wu L."/>
            <person name="Ma J."/>
        </authorList>
    </citation>
    <scope>NUCLEOTIDE SEQUENCE [LARGE SCALE GENOMIC DNA]</scope>
    <source>
        <strain evidence="2">KCTC 23299</strain>
    </source>
</reference>
<protein>
    <recommendedName>
        <fullName evidence="3">HEPN AbiU2-like domain-containing protein</fullName>
    </recommendedName>
</protein>
<evidence type="ECO:0000313" key="2">
    <source>
        <dbReference type="Proteomes" id="UP001597511"/>
    </source>
</evidence>
<accession>A0ABW6A249</accession>